<dbReference type="InterPro" id="IPR029052">
    <property type="entry name" value="Metallo-depent_PP-like"/>
</dbReference>
<dbReference type="HOGENOM" id="CLU_023125_0_1_1"/>
<dbReference type="KEGG" id="erc:Ecym_6464"/>
<evidence type="ECO:0000259" key="1">
    <source>
        <dbReference type="Pfam" id="PF00149"/>
    </source>
</evidence>
<dbReference type="GO" id="GO:0016036">
    <property type="term" value="P:cellular response to phosphate starvation"/>
    <property type="evidence" value="ECO:0007669"/>
    <property type="project" value="EnsemblFungi"/>
</dbReference>
<dbReference type="FunCoup" id="G8JUQ5">
    <property type="interactions" value="60"/>
</dbReference>
<dbReference type="GO" id="GO:0005775">
    <property type="term" value="C:vacuolar lumen"/>
    <property type="evidence" value="ECO:0007669"/>
    <property type="project" value="EnsemblFungi"/>
</dbReference>
<evidence type="ECO:0000313" key="2">
    <source>
        <dbReference type="EMBL" id="AET40835.1"/>
    </source>
</evidence>
<reference evidence="3" key="1">
    <citation type="journal article" date="2012" name="G3 (Bethesda)">
        <title>Pichia sorbitophila, an interspecies yeast hybrid reveals early steps of genome resolution following polyploidization.</title>
        <authorList>
            <person name="Leh Louis V."/>
            <person name="Despons L."/>
            <person name="Friedrich A."/>
            <person name="Martin T."/>
            <person name="Durrens P."/>
            <person name="Casaregola S."/>
            <person name="Neuveglise C."/>
            <person name="Fairhead C."/>
            <person name="Marck C."/>
            <person name="Cruz J.A."/>
            <person name="Straub M.L."/>
            <person name="Kugler V."/>
            <person name="Sacerdot C."/>
            <person name="Uzunov Z."/>
            <person name="Thierry A."/>
            <person name="Weiss S."/>
            <person name="Bleykasten C."/>
            <person name="De Montigny J."/>
            <person name="Jacques N."/>
            <person name="Jung P."/>
            <person name="Lemaire M."/>
            <person name="Mallet S."/>
            <person name="Morel G."/>
            <person name="Richard G.F."/>
            <person name="Sarkar A."/>
            <person name="Savel G."/>
            <person name="Schacherer J."/>
            <person name="Seret M.L."/>
            <person name="Talla E."/>
            <person name="Samson G."/>
            <person name="Jubin C."/>
            <person name="Poulain J."/>
            <person name="Vacherie B."/>
            <person name="Barbe V."/>
            <person name="Pelletier E."/>
            <person name="Sherman D.J."/>
            <person name="Westhof E."/>
            <person name="Weissenbach J."/>
            <person name="Baret P.V."/>
            <person name="Wincker P."/>
            <person name="Gaillardin C."/>
            <person name="Dujon B."/>
            <person name="Souciet J.L."/>
        </authorList>
    </citation>
    <scope>NUCLEOTIDE SEQUENCE [LARGE SCALE GENOMIC DNA]</scope>
    <source>
        <strain evidence="3">CBS 270.75 / DBVPG 7215 / KCTC 17166 / NRRL Y-17582</strain>
    </source>
</reference>
<accession>G8JUQ5</accession>
<protein>
    <recommendedName>
        <fullName evidence="1">Calcineurin-like phosphoesterase domain-containing protein</fullName>
    </recommendedName>
</protein>
<dbReference type="OrthoDB" id="10267127at2759"/>
<proteinExistence type="predicted"/>
<dbReference type="InParanoid" id="G8JUQ5"/>
<dbReference type="RefSeq" id="XP_003647652.1">
    <property type="nucleotide sequence ID" value="XM_003647604.1"/>
</dbReference>
<dbReference type="eggNOG" id="KOG0371">
    <property type="taxonomic scope" value="Eukaryota"/>
</dbReference>
<feature type="domain" description="Calcineurin-like phosphoesterase" evidence="1">
    <location>
        <begin position="48"/>
        <end position="264"/>
    </location>
</feature>
<organism evidence="2 3">
    <name type="scientific">Eremothecium cymbalariae (strain CBS 270.75 / DBVPG 7215 / KCTC 17166 / NRRL Y-17582)</name>
    <name type="common">Yeast</name>
    <dbReference type="NCBI Taxonomy" id="931890"/>
    <lineage>
        <taxon>Eukaryota</taxon>
        <taxon>Fungi</taxon>
        <taxon>Dikarya</taxon>
        <taxon>Ascomycota</taxon>
        <taxon>Saccharomycotina</taxon>
        <taxon>Saccharomycetes</taxon>
        <taxon>Saccharomycetales</taxon>
        <taxon>Saccharomycetaceae</taxon>
        <taxon>Eremothecium</taxon>
    </lineage>
</organism>
<dbReference type="GeneID" id="11471161"/>
<dbReference type="InterPro" id="IPR050126">
    <property type="entry name" value="Ap4A_hydrolase"/>
</dbReference>
<dbReference type="PANTHER" id="PTHR42850">
    <property type="entry name" value="METALLOPHOSPHOESTERASE"/>
    <property type="match status" value="1"/>
</dbReference>
<keyword evidence="3" id="KW-1185">Reference proteome</keyword>
<dbReference type="GO" id="GO:0006798">
    <property type="term" value="P:polyphosphate catabolic process"/>
    <property type="evidence" value="ECO:0007669"/>
    <property type="project" value="EnsemblFungi"/>
</dbReference>
<dbReference type="GO" id="GO:0016791">
    <property type="term" value="F:phosphatase activity"/>
    <property type="evidence" value="ECO:0007669"/>
    <property type="project" value="TreeGrafter"/>
</dbReference>
<dbReference type="GO" id="GO:0000324">
    <property type="term" value="C:fungal-type vacuole"/>
    <property type="evidence" value="ECO:0007669"/>
    <property type="project" value="EnsemblFungi"/>
</dbReference>
<name>G8JUQ5_ERECY</name>
<gene>
    <name evidence="2" type="ordered locus">Ecym_6464</name>
</gene>
<dbReference type="SUPFAM" id="SSF56300">
    <property type="entry name" value="Metallo-dependent phosphatases"/>
    <property type="match status" value="1"/>
</dbReference>
<dbReference type="Proteomes" id="UP000006790">
    <property type="component" value="Chromosome 6"/>
</dbReference>
<dbReference type="InterPro" id="IPR004843">
    <property type="entry name" value="Calcineurin-like_PHP"/>
</dbReference>
<dbReference type="STRING" id="931890.G8JUQ5"/>
<dbReference type="AlphaFoldDB" id="G8JUQ5"/>
<evidence type="ECO:0000313" key="3">
    <source>
        <dbReference type="Proteomes" id="UP000006790"/>
    </source>
</evidence>
<dbReference type="OMA" id="WLDTCPV"/>
<dbReference type="Gene3D" id="3.60.21.10">
    <property type="match status" value="1"/>
</dbReference>
<sequence length="310" mass="35364">MKLQILTLTVMSLVVFMLYCHDYFGLAFSVSLPVIATSKYYGVGPEQRLIFVGDVHGMYDKFMLLLKQVKPDDRTTVVLLGDFLSKGPDSAKIARYLLRNKDRIQCVLGNHELAILFALLNPKKARKFKPKRKMDPGDFSKWKRISFVTEDYIPQETKIKKMHMRLARQLGPDVLDRIADHCSAAAYFNLTATNETLIGVHAGILPNGFEHFKIADLTMMKFVDADNWNHTSKNRFDNAIWWHDLWNSVHDYEDTTVLYGHASSAGLTLRRRTKGLDVGCVNGGSLAALEYTFDDTKKIYNTNLYQVPCK</sequence>
<dbReference type="EMBL" id="CP002502">
    <property type="protein sequence ID" value="AET40835.1"/>
    <property type="molecule type" value="Genomic_DNA"/>
</dbReference>
<dbReference type="PANTHER" id="PTHR42850:SF4">
    <property type="entry name" value="ZINC-DEPENDENT ENDOPOLYPHOSPHATASE"/>
    <property type="match status" value="1"/>
</dbReference>
<dbReference type="GO" id="GO:0000298">
    <property type="term" value="F:endopolyphosphatase activity"/>
    <property type="evidence" value="ECO:0007669"/>
    <property type="project" value="EnsemblFungi"/>
</dbReference>
<dbReference type="Pfam" id="PF00149">
    <property type="entry name" value="Metallophos"/>
    <property type="match status" value="1"/>
</dbReference>